<comment type="caution">
    <text evidence="3">The sequence shown here is derived from an EMBL/GenBank/DDBJ whole genome shotgun (WGS) entry which is preliminary data.</text>
</comment>
<gene>
    <name evidence="3" type="ORF">C7I84_09415</name>
</gene>
<organism evidence="3 4">
    <name type="scientific">Kumtagia ephedrae</name>
    <dbReference type="NCBI Taxonomy" id="2116701"/>
    <lineage>
        <taxon>Bacteria</taxon>
        <taxon>Pseudomonadati</taxon>
        <taxon>Pseudomonadota</taxon>
        <taxon>Alphaproteobacteria</taxon>
        <taxon>Hyphomicrobiales</taxon>
        <taxon>Phyllobacteriaceae</taxon>
        <taxon>Kumtagia</taxon>
    </lineage>
</organism>
<name>A0A2P7SH46_9HYPH</name>
<sequence>MKRISFLAAAVLLGSAAAGLAQSDEPCVEDLAGIAGSGACIATPSFDSTLDSSGTLDEGTTSAIPSVPQPQGMAPLVVPSTPQEQGLGQSGGSGNLLDGSGNGLGSNRIPSPEIR</sequence>
<feature type="compositionally biased region" description="Gly residues" evidence="1">
    <location>
        <begin position="88"/>
        <end position="104"/>
    </location>
</feature>
<feature type="signal peptide" evidence="2">
    <location>
        <begin position="1"/>
        <end position="23"/>
    </location>
</feature>
<dbReference type="EMBL" id="PXYK01000007">
    <property type="protein sequence ID" value="PSJ61808.1"/>
    <property type="molecule type" value="Genomic_DNA"/>
</dbReference>
<proteinExistence type="predicted"/>
<evidence type="ECO:0000256" key="1">
    <source>
        <dbReference type="SAM" id="MobiDB-lite"/>
    </source>
</evidence>
<feature type="chain" id="PRO_5015150090" description="Intersectin-EH binding protein Ibp1" evidence="2">
    <location>
        <begin position="24"/>
        <end position="115"/>
    </location>
</feature>
<accession>A0A2P7SH46</accession>
<dbReference type="AlphaFoldDB" id="A0A2P7SH46"/>
<dbReference type="RefSeq" id="WP_106771917.1">
    <property type="nucleotide sequence ID" value="NZ_PXYK01000007.1"/>
</dbReference>
<dbReference type="Proteomes" id="UP000241229">
    <property type="component" value="Unassembled WGS sequence"/>
</dbReference>
<keyword evidence="2" id="KW-0732">Signal</keyword>
<protein>
    <recommendedName>
        <fullName evidence="5">Intersectin-EH binding protein Ibp1</fullName>
    </recommendedName>
</protein>
<feature type="region of interest" description="Disordered" evidence="1">
    <location>
        <begin position="48"/>
        <end position="115"/>
    </location>
</feature>
<evidence type="ECO:0008006" key="5">
    <source>
        <dbReference type="Google" id="ProtNLM"/>
    </source>
</evidence>
<evidence type="ECO:0000313" key="3">
    <source>
        <dbReference type="EMBL" id="PSJ61808.1"/>
    </source>
</evidence>
<feature type="compositionally biased region" description="Polar residues" evidence="1">
    <location>
        <begin position="48"/>
        <end position="64"/>
    </location>
</feature>
<reference evidence="3 4" key="1">
    <citation type="submission" date="2018-03" db="EMBL/GenBank/DDBJ databases">
        <title>The draft genome of Mesorhizobium sp. 6GN-30.</title>
        <authorList>
            <person name="Liu L."/>
            <person name="Li L."/>
            <person name="Wang T."/>
            <person name="Zhang X."/>
            <person name="Liang L."/>
        </authorList>
    </citation>
    <scope>NUCLEOTIDE SEQUENCE [LARGE SCALE GENOMIC DNA]</scope>
    <source>
        <strain evidence="3 4">6GN30</strain>
    </source>
</reference>
<keyword evidence="4" id="KW-1185">Reference proteome</keyword>
<evidence type="ECO:0000313" key="4">
    <source>
        <dbReference type="Proteomes" id="UP000241229"/>
    </source>
</evidence>
<evidence type="ECO:0000256" key="2">
    <source>
        <dbReference type="SAM" id="SignalP"/>
    </source>
</evidence>